<dbReference type="EC" id="2.1.1.72" evidence="2"/>
<evidence type="ECO:0000256" key="5">
    <source>
        <dbReference type="ARBA" id="ARBA00022691"/>
    </source>
</evidence>
<dbReference type="AlphaFoldDB" id="A1ZMF6"/>
<dbReference type="GO" id="GO:0009007">
    <property type="term" value="F:site-specific DNA-methyltransferase (adenine-specific) activity"/>
    <property type="evidence" value="ECO:0007669"/>
    <property type="project" value="UniProtKB-EC"/>
</dbReference>
<dbReference type="InterPro" id="IPR029063">
    <property type="entry name" value="SAM-dependent_MTases_sf"/>
</dbReference>
<evidence type="ECO:0000259" key="7">
    <source>
        <dbReference type="Pfam" id="PF07669"/>
    </source>
</evidence>
<evidence type="ECO:0000256" key="4">
    <source>
        <dbReference type="ARBA" id="ARBA00022679"/>
    </source>
</evidence>
<evidence type="ECO:0000256" key="6">
    <source>
        <dbReference type="ARBA" id="ARBA00047942"/>
    </source>
</evidence>
<accession>A1ZMF6</accession>
<dbReference type="InterPro" id="IPR002052">
    <property type="entry name" value="DNA_methylase_N6_adenine_CS"/>
</dbReference>
<dbReference type="GO" id="GO:0003676">
    <property type="term" value="F:nucleic acid binding"/>
    <property type="evidence" value="ECO:0007669"/>
    <property type="project" value="InterPro"/>
</dbReference>
<dbReference type="InterPro" id="IPR011639">
    <property type="entry name" value="MethylTrfase_TaqI-like_dom"/>
</dbReference>
<name>A1ZMF6_MICM2</name>
<keyword evidence="3" id="KW-0489">Methyltransferase</keyword>
<dbReference type="PRINTS" id="PR00507">
    <property type="entry name" value="N12N6MTFRASE"/>
</dbReference>
<protein>
    <recommendedName>
        <fullName evidence="2">site-specific DNA-methyltransferase (adenine-specific)</fullName>
        <ecNumber evidence="2">2.1.1.72</ecNumber>
    </recommendedName>
</protein>
<dbReference type="RefSeq" id="WP_002698021.1">
    <property type="nucleotide sequence ID" value="NZ_AAWS01000016.1"/>
</dbReference>
<reference evidence="8 9" key="1">
    <citation type="submission" date="2007-01" db="EMBL/GenBank/DDBJ databases">
        <authorList>
            <person name="Haygood M."/>
            <person name="Podell S."/>
            <person name="Anderson C."/>
            <person name="Hopkinson B."/>
            <person name="Roe K."/>
            <person name="Barbeau K."/>
            <person name="Gaasterland T."/>
            <person name="Ferriera S."/>
            <person name="Johnson J."/>
            <person name="Kravitz S."/>
            <person name="Beeson K."/>
            <person name="Sutton G."/>
            <person name="Rogers Y.-H."/>
            <person name="Friedman R."/>
            <person name="Frazier M."/>
            <person name="Venter J.C."/>
        </authorList>
    </citation>
    <scope>NUCLEOTIDE SEQUENCE [LARGE SCALE GENOMIC DNA]</scope>
    <source>
        <strain evidence="8 9">ATCC 23134</strain>
    </source>
</reference>
<dbReference type="Gene3D" id="3.40.50.150">
    <property type="entry name" value="Vaccinia Virus protein VP39"/>
    <property type="match status" value="1"/>
</dbReference>
<sequence length="1014" mass="117133">MNNDISIIEHLGFTPGVQDVQVDTLSMSALKRHYVNQVKDFGIDKVYFSGEFPSVYFKEVTDFGKQTQQEILEVQRKIWNQGKVPFLYVESPTEIRVFNCYAKPLHDFQDKKPDITKDLLVYQTTLNDLTELEQVFGKVAIESGRFWKEEKYAKQVKTETRIEKALVENLKKTRKALSKDLPVEVIHDLLLRSLFILYLEDRKATDAAFYQKYTGAQNSQTYFDVLNDVKGTYKLYAKLEDAFNGNLSPITAEETKIVTIQHLQEIRKCFWSERREDGQLKLFDWRIFSFDVIPVLLLSNIYEDFLEKEEGEASKTKKGAFYTPPALAEFILNEVLPYPTKDDTNYQVKTLDPTCGSGIFLVETLNRLLDRWQVAHPNQSLSFEVICQIVQDNIFGIEIEKEAIKVAAFSLYLAMLDRLEPKTLWQTARFPYLIYDPDNDADKQGANLFRMSSLSTGAFENIDFDLVVGNPPFSRGGLSNEIKTYLKKYDFASEMVLAFLHRATTLCPHGKIALVCAAKPILFNHLKPYQNFRQFLFQETYVEKVYNFSVLRNVSKKQGGRNLFASATSPVSVVFYSKNKPVKMPEKLMYCAPKTAIKNRMIDGIAIDSTDIKYLPREECQKPNTNIWKVAMWGSEQDFDLIQRLQSKQNLEDFFVKNGWNDRGDGLKTSNPKNIPNQLIKNDLHLPAKQIRRYFTPKTFAVNIEDVKFHRLGKISAYQAPHIVIKKGLTNKEYCVSYVDYNSSFKSTIYGIHHKDSGKLKILTAYLNSSFAKYFMFLTTASWGIEREEVKPDEAFQLPDLCFSLPKNTSKAILKAFDQIVEVKKANVINEEPQINALEKEIDELFWKVLNFSETEQIFINDLLDYSLDAFMEKEKSKAFKPVSNEEQKAYAEYVCKTMNSFLISPESEGISVWVTLVNTQESKNPLNVVVVNFGNEKPAGHVEELPMGKITNILKTIEQYSYEEYAESMYYRKFIRYYTEDKAYIIKPNEKRFWSRSMAINDANEIIGDNLTD</sequence>
<dbReference type="eggNOG" id="COG1002">
    <property type="taxonomic scope" value="Bacteria"/>
</dbReference>
<dbReference type="PROSITE" id="PS00092">
    <property type="entry name" value="N6_MTASE"/>
    <property type="match status" value="1"/>
</dbReference>
<dbReference type="Proteomes" id="UP000004095">
    <property type="component" value="Unassembled WGS sequence"/>
</dbReference>
<evidence type="ECO:0000256" key="3">
    <source>
        <dbReference type="ARBA" id="ARBA00022603"/>
    </source>
</evidence>
<dbReference type="SUPFAM" id="SSF53335">
    <property type="entry name" value="S-adenosyl-L-methionine-dependent methyltransferases"/>
    <property type="match status" value="1"/>
</dbReference>
<dbReference type="OrthoDB" id="32195at2"/>
<keyword evidence="5" id="KW-0949">S-adenosyl-L-methionine</keyword>
<dbReference type="Pfam" id="PF07669">
    <property type="entry name" value="Eco57I"/>
    <property type="match status" value="1"/>
</dbReference>
<comment type="caution">
    <text evidence="8">The sequence shown here is derived from an EMBL/GenBank/DDBJ whole genome shotgun (WGS) entry which is preliminary data.</text>
</comment>
<evidence type="ECO:0000256" key="1">
    <source>
        <dbReference type="ARBA" id="ARBA00006594"/>
    </source>
</evidence>
<proteinExistence type="inferred from homology"/>
<dbReference type="EMBL" id="AAWS01000016">
    <property type="protein sequence ID" value="EAY28336.1"/>
    <property type="molecule type" value="Genomic_DNA"/>
</dbReference>
<comment type="similarity">
    <text evidence="1">Belongs to the N(4)/N(6)-methyltransferase family.</text>
</comment>
<dbReference type="PANTHER" id="PTHR33841">
    <property type="entry name" value="DNA METHYLTRANSFERASE YEEA-RELATED"/>
    <property type="match status" value="1"/>
</dbReference>
<gene>
    <name evidence="8" type="ORF">M23134_03888</name>
</gene>
<evidence type="ECO:0000313" key="8">
    <source>
        <dbReference type="EMBL" id="EAY28336.1"/>
    </source>
</evidence>
<dbReference type="GO" id="GO:0006304">
    <property type="term" value="P:DNA modification"/>
    <property type="evidence" value="ECO:0007669"/>
    <property type="project" value="InterPro"/>
</dbReference>
<keyword evidence="4" id="KW-0808">Transferase</keyword>
<comment type="catalytic activity">
    <reaction evidence="6">
        <text>a 2'-deoxyadenosine in DNA + S-adenosyl-L-methionine = an N(6)-methyl-2'-deoxyadenosine in DNA + S-adenosyl-L-homocysteine + H(+)</text>
        <dbReference type="Rhea" id="RHEA:15197"/>
        <dbReference type="Rhea" id="RHEA-COMP:12418"/>
        <dbReference type="Rhea" id="RHEA-COMP:12419"/>
        <dbReference type="ChEBI" id="CHEBI:15378"/>
        <dbReference type="ChEBI" id="CHEBI:57856"/>
        <dbReference type="ChEBI" id="CHEBI:59789"/>
        <dbReference type="ChEBI" id="CHEBI:90615"/>
        <dbReference type="ChEBI" id="CHEBI:90616"/>
        <dbReference type="EC" id="2.1.1.72"/>
    </reaction>
</comment>
<dbReference type="InterPro" id="IPR050953">
    <property type="entry name" value="N4_N6_ade-DNA_methylase"/>
</dbReference>
<feature type="domain" description="Type II methyltransferase M.TaqI-like" evidence="7">
    <location>
        <begin position="393"/>
        <end position="549"/>
    </location>
</feature>
<dbReference type="PANTHER" id="PTHR33841:SF5">
    <property type="entry name" value="DNA METHYLASE (MODIFICATION METHYLASE) (METHYLTRANSFERASE)-RELATED"/>
    <property type="match status" value="1"/>
</dbReference>
<dbReference type="GO" id="GO:0032259">
    <property type="term" value="P:methylation"/>
    <property type="evidence" value="ECO:0007669"/>
    <property type="project" value="UniProtKB-KW"/>
</dbReference>
<organism evidence="8 9">
    <name type="scientific">Microscilla marina ATCC 23134</name>
    <dbReference type="NCBI Taxonomy" id="313606"/>
    <lineage>
        <taxon>Bacteria</taxon>
        <taxon>Pseudomonadati</taxon>
        <taxon>Bacteroidota</taxon>
        <taxon>Cytophagia</taxon>
        <taxon>Cytophagales</taxon>
        <taxon>Microscillaceae</taxon>
        <taxon>Microscilla</taxon>
    </lineage>
</organism>
<keyword evidence="9" id="KW-1185">Reference proteome</keyword>
<evidence type="ECO:0000256" key="2">
    <source>
        <dbReference type="ARBA" id="ARBA00011900"/>
    </source>
</evidence>
<evidence type="ECO:0000313" key="9">
    <source>
        <dbReference type="Proteomes" id="UP000004095"/>
    </source>
</evidence>